<dbReference type="AlphaFoldDB" id="A0A5N6YX00"/>
<evidence type="ECO:0000256" key="1">
    <source>
        <dbReference type="SAM" id="SignalP"/>
    </source>
</evidence>
<dbReference type="EMBL" id="ML739303">
    <property type="protein sequence ID" value="KAE8349463.1"/>
    <property type="molecule type" value="Genomic_DNA"/>
</dbReference>
<dbReference type="Proteomes" id="UP000327118">
    <property type="component" value="Unassembled WGS sequence"/>
</dbReference>
<organism evidence="2 3">
    <name type="scientific">Aspergillus coremiiformis</name>
    <dbReference type="NCBI Taxonomy" id="138285"/>
    <lineage>
        <taxon>Eukaryota</taxon>
        <taxon>Fungi</taxon>
        <taxon>Dikarya</taxon>
        <taxon>Ascomycota</taxon>
        <taxon>Pezizomycotina</taxon>
        <taxon>Eurotiomycetes</taxon>
        <taxon>Eurotiomycetidae</taxon>
        <taxon>Eurotiales</taxon>
        <taxon>Aspergillaceae</taxon>
        <taxon>Aspergillus</taxon>
        <taxon>Aspergillus subgen. Circumdati</taxon>
    </lineage>
</organism>
<evidence type="ECO:0008006" key="4">
    <source>
        <dbReference type="Google" id="ProtNLM"/>
    </source>
</evidence>
<proteinExistence type="predicted"/>
<keyword evidence="3" id="KW-1185">Reference proteome</keyword>
<gene>
    <name evidence="2" type="ORF">BDV28DRAFT_160462</name>
</gene>
<evidence type="ECO:0000313" key="3">
    <source>
        <dbReference type="Proteomes" id="UP000327118"/>
    </source>
</evidence>
<dbReference type="OrthoDB" id="4510091at2759"/>
<sequence length="284" mass="33194">MAQLANLLFELFRLITAFLEIKTLKDFSLVNKRCRAASEHDIFKTIKISFSRKKLLDPLIQHWEYFTSCIYTSQEYARDNTELYTSLRGKSFSYKAIYRHYKALARDQWTIMEERADTQAMTESLPCLLNLNNFKLSFTRSNKDQLLWFSKQLFISYKDLMGIYLETTFMVESMYSMLPSYHDKIIKIVEQGLTLVKSLRLNDSPGMLSLLSSILLPNLQMFEITDCWLVDSKLIEFLEGHNMKLQYVQFQDSRFSDSLIDFWKTISDTGSTGKIGSLTIVRAP</sequence>
<keyword evidence="1" id="KW-0732">Signal</keyword>
<feature type="signal peptide" evidence="1">
    <location>
        <begin position="1"/>
        <end position="17"/>
    </location>
</feature>
<feature type="chain" id="PRO_5025026941" description="F-box domain-containing protein" evidence="1">
    <location>
        <begin position="18"/>
        <end position="284"/>
    </location>
</feature>
<reference evidence="3" key="1">
    <citation type="submission" date="2019-04" db="EMBL/GenBank/DDBJ databases">
        <title>Friends and foes A comparative genomics studyof 23 Aspergillus species from section Flavi.</title>
        <authorList>
            <consortium name="DOE Joint Genome Institute"/>
            <person name="Kjaerbolling I."/>
            <person name="Vesth T."/>
            <person name="Frisvad J.C."/>
            <person name="Nybo J.L."/>
            <person name="Theobald S."/>
            <person name="Kildgaard S."/>
            <person name="Isbrandt T."/>
            <person name="Kuo A."/>
            <person name="Sato A."/>
            <person name="Lyhne E.K."/>
            <person name="Kogle M.E."/>
            <person name="Wiebenga A."/>
            <person name="Kun R.S."/>
            <person name="Lubbers R.J."/>
            <person name="Makela M.R."/>
            <person name="Barry K."/>
            <person name="Chovatia M."/>
            <person name="Clum A."/>
            <person name="Daum C."/>
            <person name="Haridas S."/>
            <person name="He G."/>
            <person name="LaButti K."/>
            <person name="Lipzen A."/>
            <person name="Mondo S."/>
            <person name="Riley R."/>
            <person name="Salamov A."/>
            <person name="Simmons B.A."/>
            <person name="Magnuson J.K."/>
            <person name="Henrissat B."/>
            <person name="Mortensen U.H."/>
            <person name="Larsen T.O."/>
            <person name="Devries R.P."/>
            <person name="Grigoriev I.V."/>
            <person name="Machida M."/>
            <person name="Baker S.E."/>
            <person name="Andersen M.R."/>
        </authorList>
    </citation>
    <scope>NUCLEOTIDE SEQUENCE [LARGE SCALE GENOMIC DNA]</scope>
    <source>
        <strain evidence="3">CBS 553.77</strain>
    </source>
</reference>
<name>A0A5N6YX00_9EURO</name>
<protein>
    <recommendedName>
        <fullName evidence="4">F-box domain-containing protein</fullName>
    </recommendedName>
</protein>
<evidence type="ECO:0000313" key="2">
    <source>
        <dbReference type="EMBL" id="KAE8349463.1"/>
    </source>
</evidence>
<accession>A0A5N6YX00</accession>